<comment type="caution">
    <text evidence="8">The sequence shown here is derived from an EMBL/GenBank/DDBJ whole genome shotgun (WGS) entry which is preliminary data.</text>
</comment>
<evidence type="ECO:0000313" key="8">
    <source>
        <dbReference type="EMBL" id="CAH0051144.1"/>
    </source>
</evidence>
<dbReference type="OrthoDB" id="2139957at2759"/>
<dbReference type="SUPFAM" id="SSF49899">
    <property type="entry name" value="Concanavalin A-like lectins/glucanases"/>
    <property type="match status" value="1"/>
</dbReference>
<evidence type="ECO:0000256" key="3">
    <source>
        <dbReference type="ARBA" id="ARBA00023295"/>
    </source>
</evidence>
<organism evidence="8 9">
    <name type="scientific">Clonostachys solani</name>
    <dbReference type="NCBI Taxonomy" id="160281"/>
    <lineage>
        <taxon>Eukaryota</taxon>
        <taxon>Fungi</taxon>
        <taxon>Dikarya</taxon>
        <taxon>Ascomycota</taxon>
        <taxon>Pezizomycotina</taxon>
        <taxon>Sordariomycetes</taxon>
        <taxon>Hypocreomycetidae</taxon>
        <taxon>Hypocreales</taxon>
        <taxon>Bionectriaceae</taxon>
        <taxon>Clonostachys</taxon>
    </lineage>
</organism>
<proteinExistence type="inferred from homology"/>
<dbReference type="Pfam" id="PF04616">
    <property type="entry name" value="Glyco_hydro_43"/>
    <property type="match status" value="1"/>
</dbReference>
<evidence type="ECO:0000256" key="1">
    <source>
        <dbReference type="ARBA" id="ARBA00009865"/>
    </source>
</evidence>
<dbReference type="AlphaFoldDB" id="A0A9P0EJT4"/>
<dbReference type="InterPro" id="IPR006710">
    <property type="entry name" value="Glyco_hydro_43"/>
</dbReference>
<feature type="signal peptide" evidence="6">
    <location>
        <begin position="1"/>
        <end position="20"/>
    </location>
</feature>
<dbReference type="PANTHER" id="PTHR42812:SF17">
    <property type="entry name" value="BETA-XYLOSIDASE C-TERMINAL CONCANAVALIN A-LIKE DOMAIN-CONTAINING PROTEIN-RELATED"/>
    <property type="match status" value="1"/>
</dbReference>
<name>A0A9P0EJT4_9HYPO</name>
<feature type="chain" id="PRO_5040187572" description="Beta-xylosidase C-terminal Concanavalin A-like domain-containing protein" evidence="6">
    <location>
        <begin position="21"/>
        <end position="562"/>
    </location>
</feature>
<dbReference type="InterPro" id="IPR051795">
    <property type="entry name" value="Glycosyl_Hydrlase_43"/>
</dbReference>
<keyword evidence="2 5" id="KW-0378">Hydrolase</keyword>
<dbReference type="GO" id="GO:0004553">
    <property type="term" value="F:hydrolase activity, hydrolyzing O-glycosyl compounds"/>
    <property type="evidence" value="ECO:0007669"/>
    <property type="project" value="InterPro"/>
</dbReference>
<keyword evidence="6" id="KW-0732">Signal</keyword>
<gene>
    <name evidence="8" type="ORF">CSOL1703_00016041</name>
</gene>
<evidence type="ECO:0000256" key="4">
    <source>
        <dbReference type="PIRSR" id="PIRSR606710-1"/>
    </source>
</evidence>
<dbReference type="Gene3D" id="2.115.10.20">
    <property type="entry name" value="Glycosyl hydrolase domain, family 43"/>
    <property type="match status" value="1"/>
</dbReference>
<dbReference type="Pfam" id="PF17851">
    <property type="entry name" value="GH43_C2"/>
    <property type="match status" value="1"/>
</dbReference>
<dbReference type="PANTHER" id="PTHR42812">
    <property type="entry name" value="BETA-XYLOSIDASE"/>
    <property type="match status" value="1"/>
</dbReference>
<reference evidence="8" key="1">
    <citation type="submission" date="2021-10" db="EMBL/GenBank/DDBJ databases">
        <authorList>
            <person name="Piombo E."/>
        </authorList>
    </citation>
    <scope>NUCLEOTIDE SEQUENCE</scope>
</reference>
<evidence type="ECO:0000256" key="5">
    <source>
        <dbReference type="RuleBase" id="RU361187"/>
    </source>
</evidence>
<keyword evidence="9" id="KW-1185">Reference proteome</keyword>
<keyword evidence="3 5" id="KW-0326">Glycosidase</keyword>
<comment type="similarity">
    <text evidence="1 5">Belongs to the glycosyl hydrolase 43 family.</text>
</comment>
<dbReference type="EMBL" id="CABFOC020000039">
    <property type="protein sequence ID" value="CAH0051144.1"/>
    <property type="molecule type" value="Genomic_DNA"/>
</dbReference>
<dbReference type="InterPro" id="IPR023296">
    <property type="entry name" value="Glyco_hydro_beta-prop_sf"/>
</dbReference>
<dbReference type="GO" id="GO:0005975">
    <property type="term" value="P:carbohydrate metabolic process"/>
    <property type="evidence" value="ECO:0007669"/>
    <property type="project" value="InterPro"/>
</dbReference>
<dbReference type="InterPro" id="IPR041542">
    <property type="entry name" value="GH43_C2"/>
</dbReference>
<feature type="active site" description="Proton donor" evidence="4">
    <location>
        <position position="197"/>
    </location>
</feature>
<evidence type="ECO:0000256" key="2">
    <source>
        <dbReference type="ARBA" id="ARBA00022801"/>
    </source>
</evidence>
<evidence type="ECO:0000256" key="6">
    <source>
        <dbReference type="SAM" id="SignalP"/>
    </source>
</evidence>
<accession>A0A9P0EJT4</accession>
<protein>
    <recommendedName>
        <fullName evidence="7">Beta-xylosidase C-terminal Concanavalin A-like domain-containing protein</fullName>
    </recommendedName>
</protein>
<dbReference type="Proteomes" id="UP000775872">
    <property type="component" value="Unassembled WGS sequence"/>
</dbReference>
<dbReference type="Gene3D" id="2.60.120.200">
    <property type="match status" value="1"/>
</dbReference>
<feature type="active site" description="Proton acceptor" evidence="4">
    <location>
        <position position="36"/>
    </location>
</feature>
<sequence>MASFHHVLITLFVLMALVRADNGTFFNPILPGWNSDPSCVHVDGTFYCVTSTFISFPGMPVYASTDLIHWRMISHVWNRESQMPGASQATKSQQGGFFAATIRHHDDKFWVACEYLGLEGGMLGTIFTSTDPFDESTWSDPFTFLTQAGDLDLFWDDGTLYIPGGGTGAFLQKVDLEAGKVISNTPLWPGTGGVWPEGPHLYRKDGWYYLTLAEGGTELGHYQVMARSKNLTGPYEEHPNNPILTNRGTDEYFHTVGHMDLFQDQGGNWWGTALATRSGPEWHIYPMGRETVLFPVSWPENEWPTVEQVRGKMNCSNLPAVNTNPPGEGPIVSAPDAYDFPPSSAIPRNLIHWRIPFDGAFSIGPQGGLKIKPSAANLTGDGGDMDGRSGLSFIARRQTDTLFDFEVDIQHIPQHIGEESGVTIFLTQNNHVDLGMVLLPSENDGAEPERVIRFRAIGEEAPSDMILPVPTSWDQGTIRFRVSTVNSTHYILGASSIQAIDNEITSDFVSARVVSGQSGPFTGTLIGVYTSYNGFAYGDSESEAIVTRWRYTGKGQFRTSQG</sequence>
<feature type="domain" description="Beta-xylosidase C-terminal Concanavalin A-like" evidence="7">
    <location>
        <begin position="349"/>
        <end position="534"/>
    </location>
</feature>
<evidence type="ECO:0000313" key="9">
    <source>
        <dbReference type="Proteomes" id="UP000775872"/>
    </source>
</evidence>
<dbReference type="InterPro" id="IPR013320">
    <property type="entry name" value="ConA-like_dom_sf"/>
</dbReference>
<dbReference type="CDD" id="cd18833">
    <property type="entry name" value="GH43_PcXyl-like"/>
    <property type="match status" value="1"/>
</dbReference>
<evidence type="ECO:0000259" key="7">
    <source>
        <dbReference type="Pfam" id="PF17851"/>
    </source>
</evidence>
<dbReference type="SUPFAM" id="SSF75005">
    <property type="entry name" value="Arabinanase/levansucrase/invertase"/>
    <property type="match status" value="1"/>
</dbReference>